<protein>
    <submittedName>
        <fullName evidence="1">Uncharacterized protein</fullName>
    </submittedName>
</protein>
<sequence>MKCMARTRALLTETERNHLRSENSNSQRYQAISRIRNRIDDELATDIDILREHHPELYEELRETVCNEAE</sequence>
<gene>
    <name evidence="1" type="ORF">SAMN04488067_11347</name>
</gene>
<evidence type="ECO:0000313" key="2">
    <source>
        <dbReference type="Proteomes" id="UP000324020"/>
    </source>
</evidence>
<name>A0A1G7QZB6_9EURY</name>
<keyword evidence="2" id="KW-1185">Reference proteome</keyword>
<evidence type="ECO:0000313" key="1">
    <source>
        <dbReference type="EMBL" id="SDG03853.1"/>
    </source>
</evidence>
<dbReference type="AlphaFoldDB" id="A0A1G7QZB6"/>
<dbReference type="Proteomes" id="UP000324020">
    <property type="component" value="Unassembled WGS sequence"/>
</dbReference>
<accession>A0A1G7QZB6</accession>
<reference evidence="1 2" key="1">
    <citation type="submission" date="2016-10" db="EMBL/GenBank/DDBJ databases">
        <authorList>
            <person name="Varghese N."/>
            <person name="Submissions S."/>
        </authorList>
    </citation>
    <scope>NUCLEOTIDE SEQUENCE [LARGE SCALE GENOMIC DNA]</scope>
    <source>
        <strain evidence="1 2">CGMCC 1.3527</strain>
    </source>
</reference>
<proteinExistence type="predicted"/>
<dbReference type="EMBL" id="FNBO01000013">
    <property type="protein sequence ID" value="SDG03853.1"/>
    <property type="molecule type" value="Genomic_DNA"/>
</dbReference>
<organism evidence="1 2">
    <name type="scientific">Halorubrum xinjiangense</name>
    <dbReference type="NCBI Taxonomy" id="261291"/>
    <lineage>
        <taxon>Archaea</taxon>
        <taxon>Methanobacteriati</taxon>
        <taxon>Methanobacteriota</taxon>
        <taxon>Stenosarchaea group</taxon>
        <taxon>Halobacteria</taxon>
        <taxon>Halobacteriales</taxon>
        <taxon>Haloferacaceae</taxon>
        <taxon>Halorubrum</taxon>
    </lineage>
</organism>